<proteinExistence type="predicted"/>
<sequence length="314" mass="35126">MRLFHGGFLIFLLFGCFYSVNAAERAMKSKFPVQPASSSFAESPLVSEIYMAPGVTYETDPAGAALIHSRPQLMSRSESGGIKLAYADIALLTAFHPDAPWLAYSAWLVDSTPHPAEMLRLVRRGGVVAPSGKIPWSLEEARRYHDKIRQTIDEDIRKALSIWARKNGIDLILDYSHKPVSEKSFVGRSAEASASDSMTLLQNSDSLPAIKAFVADQMMKSPTEIAEGRLGHFEDLLSRPDLLLQTMSIELMSIDLFCQPFSPFLQRGPGVFRKSVFSLFNRPANMEVMEILLERKVLSQDRISLLLRDIQEME</sequence>
<accession>A0A2N1PMY3</accession>
<evidence type="ECO:0000313" key="2">
    <source>
        <dbReference type="Proteomes" id="UP000233256"/>
    </source>
</evidence>
<comment type="caution">
    <text evidence="1">The sequence shown here is derived from an EMBL/GenBank/DDBJ whole genome shotgun (WGS) entry which is preliminary data.</text>
</comment>
<protein>
    <submittedName>
        <fullName evidence="1">Uncharacterized protein</fullName>
    </submittedName>
</protein>
<dbReference type="EMBL" id="PGXC01000013">
    <property type="protein sequence ID" value="PKK89713.1"/>
    <property type="molecule type" value="Genomic_DNA"/>
</dbReference>
<dbReference type="Proteomes" id="UP000233256">
    <property type="component" value="Unassembled WGS sequence"/>
</dbReference>
<dbReference type="AlphaFoldDB" id="A0A2N1PMY3"/>
<dbReference type="PROSITE" id="PS51257">
    <property type="entry name" value="PROKAR_LIPOPROTEIN"/>
    <property type="match status" value="1"/>
</dbReference>
<reference evidence="1 2" key="1">
    <citation type="journal article" date="2017" name="ISME J.">
        <title>Potential for microbial H2 and metal transformations associated with novel bacteria and archaea in deep terrestrial subsurface sediments.</title>
        <authorList>
            <person name="Hernsdorf A.W."/>
            <person name="Amano Y."/>
            <person name="Miyakawa K."/>
            <person name="Ise K."/>
            <person name="Suzuki Y."/>
            <person name="Anantharaman K."/>
            <person name="Probst A."/>
            <person name="Burstein D."/>
            <person name="Thomas B.C."/>
            <person name="Banfield J.F."/>
        </authorList>
    </citation>
    <scope>NUCLEOTIDE SEQUENCE [LARGE SCALE GENOMIC DNA]</scope>
    <source>
        <strain evidence="1">HGW-Wallbacteria-1</strain>
    </source>
</reference>
<organism evidence="1 2">
    <name type="scientific">Candidatus Wallbacteria bacterium HGW-Wallbacteria-1</name>
    <dbReference type="NCBI Taxonomy" id="2013854"/>
    <lineage>
        <taxon>Bacteria</taxon>
        <taxon>Candidatus Walliibacteriota</taxon>
    </lineage>
</organism>
<name>A0A2N1PMY3_9BACT</name>
<evidence type="ECO:0000313" key="1">
    <source>
        <dbReference type="EMBL" id="PKK89713.1"/>
    </source>
</evidence>
<gene>
    <name evidence="1" type="ORF">CVV64_12980</name>
</gene>